<reference evidence="1" key="1">
    <citation type="journal article" date="2014" name="Front. Microbiol.">
        <title>High frequency of phylogenetically diverse reductive dehalogenase-homologous genes in deep subseafloor sedimentary metagenomes.</title>
        <authorList>
            <person name="Kawai M."/>
            <person name="Futagami T."/>
            <person name="Toyoda A."/>
            <person name="Takaki Y."/>
            <person name="Nishi S."/>
            <person name="Hori S."/>
            <person name="Arai W."/>
            <person name="Tsubouchi T."/>
            <person name="Morono Y."/>
            <person name="Uchiyama I."/>
            <person name="Ito T."/>
            <person name="Fujiyama A."/>
            <person name="Inagaki F."/>
            <person name="Takami H."/>
        </authorList>
    </citation>
    <scope>NUCLEOTIDE SEQUENCE</scope>
    <source>
        <strain evidence="1">Expedition CK06-06</strain>
    </source>
</reference>
<gene>
    <name evidence="1" type="ORF">S01H4_23945</name>
</gene>
<evidence type="ECO:0008006" key="2">
    <source>
        <dbReference type="Google" id="ProtNLM"/>
    </source>
</evidence>
<protein>
    <recommendedName>
        <fullName evidence="2">TonB-dependent receptor-like beta-barrel domain-containing protein</fullName>
    </recommendedName>
</protein>
<sequence length="192" mass="22166">KLTFHINSSNRISAWFEYENVDIQNQDLSVTRPLDATYLQGGPGFPMAINYLHTFSENTFTEIKVGRFEGLYEEGGKNGRDVSQRYDYLTGMYSGNGYYYWSQESTHWNASANLSHHADEFIAGSHDFKVGVEFVTGNDYGVWSYNGGRHYADNVYGYSYQYYDYRYLTYAFSIDLQKAAVLKNLIHHPVLL</sequence>
<feature type="non-terminal residue" evidence="1">
    <location>
        <position position="1"/>
    </location>
</feature>
<organism evidence="1">
    <name type="scientific">marine sediment metagenome</name>
    <dbReference type="NCBI Taxonomy" id="412755"/>
    <lineage>
        <taxon>unclassified sequences</taxon>
        <taxon>metagenomes</taxon>
        <taxon>ecological metagenomes</taxon>
    </lineage>
</organism>
<name>X1AIC3_9ZZZZ</name>
<comment type="caution">
    <text evidence="1">The sequence shown here is derived from an EMBL/GenBank/DDBJ whole genome shotgun (WGS) entry which is preliminary data.</text>
</comment>
<dbReference type="AlphaFoldDB" id="X1AIC3"/>
<evidence type="ECO:0000313" key="1">
    <source>
        <dbReference type="EMBL" id="GAG81814.1"/>
    </source>
</evidence>
<proteinExistence type="predicted"/>
<accession>X1AIC3</accession>
<dbReference type="EMBL" id="BART01011185">
    <property type="protein sequence ID" value="GAG81814.1"/>
    <property type="molecule type" value="Genomic_DNA"/>
</dbReference>